<organism evidence="1 2">
    <name type="scientific">Roseateles agri</name>
    <dbReference type="NCBI Taxonomy" id="3098619"/>
    <lineage>
        <taxon>Bacteria</taxon>
        <taxon>Pseudomonadati</taxon>
        <taxon>Pseudomonadota</taxon>
        <taxon>Betaproteobacteria</taxon>
        <taxon>Burkholderiales</taxon>
        <taxon>Sphaerotilaceae</taxon>
        <taxon>Roseateles</taxon>
    </lineage>
</organism>
<evidence type="ECO:0000313" key="1">
    <source>
        <dbReference type="EMBL" id="MDY0743391.1"/>
    </source>
</evidence>
<evidence type="ECO:0000313" key="2">
    <source>
        <dbReference type="Proteomes" id="UP001285263"/>
    </source>
</evidence>
<dbReference type="EMBL" id="JAXCLA010000001">
    <property type="protein sequence ID" value="MDY0743391.1"/>
    <property type="molecule type" value="Genomic_DNA"/>
</dbReference>
<name>A0ABU5DAT3_9BURK</name>
<keyword evidence="2" id="KW-1185">Reference proteome</keyword>
<accession>A0ABU5DAT3</accession>
<dbReference type="Gene3D" id="1.10.238.160">
    <property type="match status" value="1"/>
</dbReference>
<dbReference type="Proteomes" id="UP001285263">
    <property type="component" value="Unassembled WGS sequence"/>
</dbReference>
<reference evidence="1 2" key="1">
    <citation type="submission" date="2023-11" db="EMBL/GenBank/DDBJ databases">
        <title>Paucibacter sp. nov., isolated from fresh soil in Korea.</title>
        <authorList>
            <person name="Le N.T.T."/>
        </authorList>
    </citation>
    <scope>NUCLEOTIDE SEQUENCE [LARGE SCALE GENOMIC DNA]</scope>
    <source>
        <strain evidence="1 2">R3-3</strain>
    </source>
</reference>
<protein>
    <submittedName>
        <fullName evidence="1">AlpA family phage regulatory protein</fullName>
    </submittedName>
</protein>
<sequence>MQAQAQGETLTDSAIEALLRMPTVRRLTGLGRSTIYKMIAEDKFPKPVRIGERAVAWRESELNHWSQARPRSS</sequence>
<proteinExistence type="predicted"/>
<dbReference type="InterPro" id="IPR010260">
    <property type="entry name" value="AlpA"/>
</dbReference>
<dbReference type="RefSeq" id="WP_320421273.1">
    <property type="nucleotide sequence ID" value="NZ_JAXCLA010000001.1"/>
</dbReference>
<comment type="caution">
    <text evidence="1">The sequence shown here is derived from an EMBL/GenBank/DDBJ whole genome shotgun (WGS) entry which is preliminary data.</text>
</comment>
<dbReference type="Pfam" id="PF05930">
    <property type="entry name" value="Phage_AlpA"/>
    <property type="match status" value="1"/>
</dbReference>
<dbReference type="PANTHER" id="PTHR36154">
    <property type="entry name" value="DNA-BINDING TRANSCRIPTIONAL ACTIVATOR ALPA"/>
    <property type="match status" value="1"/>
</dbReference>
<dbReference type="InterPro" id="IPR052931">
    <property type="entry name" value="Prophage_regulatory_activator"/>
</dbReference>
<dbReference type="PANTHER" id="PTHR36154:SF1">
    <property type="entry name" value="DNA-BINDING TRANSCRIPTIONAL ACTIVATOR ALPA"/>
    <property type="match status" value="1"/>
</dbReference>
<gene>
    <name evidence="1" type="ORF">SNE35_02695</name>
</gene>